<sequence length="412" mass="46894">MKMLFHVFKLVLLIGIIFKSSIATAQLTIDDGHYQIDKNLRLILCNAIPDKIPVGTTSISIGETYTLPNPITNIQVGKAYAVTRNDTTYQLYFTHLPIITINAINPLSDQETSGSITIHDTVGTLFSSSIGIKTRGSYSSTFPKKSYHIQLWTDSTGRSTKDESLLGMRSDHTWLLLAMYNEKLRLNNKVSHELWLKMHKLYYADLEPDAHATIRTRYVEIFVNKAYQGVYLFAENMDRKELKLKKQTTAGTGGELYKGTSWDAGTLFAGVPNLPAKPTALWGGWELDYPDSSQTNWSALHNFTDFIVNASDSTFSQQVSAKIREDNFVDYFIFLNLLRAEDNQGKNLFLARYNETAPYFIAPWDLDGAWGYYWNGDQRNMTNDILSNNLFNRLLSTNESFKSQLAKRWFSL</sequence>
<dbReference type="Proteomes" id="UP000653797">
    <property type="component" value="Unassembled WGS sequence"/>
</dbReference>
<dbReference type="PANTHER" id="PTHR40050:SF1">
    <property type="entry name" value="INNER SPORE COAT PROTEIN H"/>
    <property type="match status" value="1"/>
</dbReference>
<proteinExistence type="predicted"/>
<dbReference type="PANTHER" id="PTHR40050">
    <property type="entry name" value="INNER SPORE COAT PROTEIN H"/>
    <property type="match status" value="1"/>
</dbReference>
<feature type="signal peptide" evidence="1">
    <location>
        <begin position="1"/>
        <end position="25"/>
    </location>
</feature>
<dbReference type="RefSeq" id="WP_191042548.1">
    <property type="nucleotide sequence ID" value="NZ_JACXAA010000015.1"/>
</dbReference>
<dbReference type="EMBL" id="JACXAA010000015">
    <property type="protein sequence ID" value="MBD2756926.1"/>
    <property type="molecule type" value="Genomic_DNA"/>
</dbReference>
<accession>A0A927GGI9</accession>
<comment type="caution">
    <text evidence="2">The sequence shown here is derived from an EMBL/GenBank/DDBJ whole genome shotgun (WGS) entry which is preliminary data.</text>
</comment>
<keyword evidence="3" id="KW-1185">Reference proteome</keyword>
<name>A0A927GGI9_9BACT</name>
<keyword evidence="2" id="KW-0808">Transferase</keyword>
<gene>
    <name evidence="2" type="ORF">IC230_28865</name>
</gene>
<evidence type="ECO:0000256" key="1">
    <source>
        <dbReference type="SAM" id="SignalP"/>
    </source>
</evidence>
<organism evidence="2 3">
    <name type="scientific">Spirosoma validum</name>
    <dbReference type="NCBI Taxonomy" id="2771355"/>
    <lineage>
        <taxon>Bacteria</taxon>
        <taxon>Pseudomonadati</taxon>
        <taxon>Bacteroidota</taxon>
        <taxon>Cytophagia</taxon>
        <taxon>Cytophagales</taxon>
        <taxon>Cytophagaceae</taxon>
        <taxon>Spirosoma</taxon>
    </lineage>
</organism>
<dbReference type="InterPro" id="IPR014867">
    <property type="entry name" value="Spore_coat_CotH_CotH2/3/7"/>
</dbReference>
<protein>
    <submittedName>
        <fullName evidence="2">CotH kinase family protein</fullName>
    </submittedName>
</protein>
<dbReference type="AlphaFoldDB" id="A0A927GGI9"/>
<keyword evidence="1" id="KW-0732">Signal</keyword>
<evidence type="ECO:0000313" key="2">
    <source>
        <dbReference type="EMBL" id="MBD2756926.1"/>
    </source>
</evidence>
<dbReference type="Pfam" id="PF08757">
    <property type="entry name" value="CotH"/>
    <property type="match status" value="1"/>
</dbReference>
<feature type="chain" id="PRO_5036930728" evidence="1">
    <location>
        <begin position="26"/>
        <end position="412"/>
    </location>
</feature>
<evidence type="ECO:0000313" key="3">
    <source>
        <dbReference type="Proteomes" id="UP000653797"/>
    </source>
</evidence>
<dbReference type="GO" id="GO:0016301">
    <property type="term" value="F:kinase activity"/>
    <property type="evidence" value="ECO:0007669"/>
    <property type="project" value="UniProtKB-KW"/>
</dbReference>
<reference evidence="2" key="1">
    <citation type="submission" date="2020-09" db="EMBL/GenBank/DDBJ databases">
        <authorList>
            <person name="Kim M.K."/>
        </authorList>
    </citation>
    <scope>NUCLEOTIDE SEQUENCE</scope>
    <source>
        <strain evidence="2">BT704</strain>
    </source>
</reference>
<keyword evidence="2" id="KW-0418">Kinase</keyword>